<feature type="compositionally biased region" description="Low complexity" evidence="1">
    <location>
        <begin position="363"/>
        <end position="376"/>
    </location>
</feature>
<feature type="region of interest" description="Disordered" evidence="1">
    <location>
        <begin position="301"/>
        <end position="437"/>
    </location>
</feature>
<feature type="compositionally biased region" description="Basic residues" evidence="1">
    <location>
        <begin position="312"/>
        <end position="326"/>
    </location>
</feature>
<dbReference type="HOGENOM" id="CLU_316327_0_0_1"/>
<name>B8CER9_THAPS</name>
<feature type="compositionally biased region" description="Basic and acidic residues" evidence="1">
    <location>
        <begin position="302"/>
        <end position="311"/>
    </location>
</feature>
<feature type="compositionally biased region" description="Basic and acidic residues" evidence="1">
    <location>
        <begin position="639"/>
        <end position="655"/>
    </location>
</feature>
<gene>
    <name evidence="2" type="ORF">THAPSDRAFT_25620</name>
</gene>
<dbReference type="GO" id="GO:0036297">
    <property type="term" value="P:interstrand cross-link repair"/>
    <property type="evidence" value="ECO:0000318"/>
    <property type="project" value="GO_Central"/>
</dbReference>
<feature type="compositionally biased region" description="Polar residues" evidence="1">
    <location>
        <begin position="338"/>
        <end position="360"/>
    </location>
</feature>
<keyword evidence="3" id="KW-1185">Reference proteome</keyword>
<evidence type="ECO:0000256" key="1">
    <source>
        <dbReference type="SAM" id="MobiDB-lite"/>
    </source>
</evidence>
<feature type="region of interest" description="Disordered" evidence="1">
    <location>
        <begin position="1"/>
        <end position="28"/>
    </location>
</feature>
<dbReference type="GO" id="GO:0003697">
    <property type="term" value="F:single-stranded DNA binding"/>
    <property type="evidence" value="ECO:0000318"/>
    <property type="project" value="GO_Central"/>
</dbReference>
<feature type="compositionally biased region" description="Acidic residues" evidence="1">
    <location>
        <begin position="127"/>
        <end position="141"/>
    </location>
</feature>
<feature type="compositionally biased region" description="Basic and acidic residues" evidence="1">
    <location>
        <begin position="63"/>
        <end position="78"/>
    </location>
</feature>
<organism evidence="2 3">
    <name type="scientific">Thalassiosira pseudonana</name>
    <name type="common">Marine diatom</name>
    <name type="synonym">Cyclotella nana</name>
    <dbReference type="NCBI Taxonomy" id="35128"/>
    <lineage>
        <taxon>Eukaryota</taxon>
        <taxon>Sar</taxon>
        <taxon>Stramenopiles</taxon>
        <taxon>Ochrophyta</taxon>
        <taxon>Bacillariophyta</taxon>
        <taxon>Coscinodiscophyceae</taxon>
        <taxon>Thalassiosirophycidae</taxon>
        <taxon>Thalassiosirales</taxon>
        <taxon>Thalassiosiraceae</taxon>
        <taxon>Thalassiosira</taxon>
    </lineage>
</organism>
<sequence>MDIEPMRTIESSASHESDDDGNPDAAVMFGGLDEATAAAAVNDGRPRAAASDGITRGWQLQHEPAEQDRYSPNGRDRSSAMVWSPMKAVTTGDGDASSSIAWGRGKRTPKKRRAFDFEDPEEKKGEDDEEELDVNEQDSSSEESRADDTTTITRKLPTPLTTSRDTAHLSPLSCFIRSTCLEYFAAPFSKVTPGRKAAIVEGRIGVRCVFCKHIPKVQRASQSESFPSRVEKVYSSVMMIQCRHLPKCNMIPSGVRKKMNNMGNVRPNYTAYRGNYWEDSANEIGLVNTDAGVMASLPCSAERSEEVNEHHVPKKRRGRPSKKKAANNKAATVASIPTARSASNPRRSTKVRGSTSTTGKCLSEPSHSAGAPASASRRYRLEPTSSPKLLEILTKEDVSGKKRVREDAEESDDEEYESPRRTSIAQSKAAAVTDSPRGRNKTLCEEIASKNPRLCQVIDCQMYAQGGAGGYCIAHYRNMEENANKPAHICFYLGCNMNKKQDMDGYCSQHFKLIQGAPLPQSSKCLFPGCSDYRRSGCKGHCASHFDWGRSVDDKATPIPKNRLCRIKGCTKYKRFGCDDCCKAHFNGMAPKKTRVESESDDDWGRCQDVDPSPVTQAHTSAEGKRSGRTRVSNPKYADYVHSDAEESSKEKEDRSEEEEGSASGSVAIVHHHQAKDASAVSKTALLERTRQELLNGNDCWICTDCCVTVPSLATPCGSCKKSISFVPLEHREFEEFVRLQRQLMNPQWMVDGFARSGLNRSSSNGFVLPDNPNMISDFRYFLFEQLSVCYKGKGRYKDTVHYKSKGVFDGFPGLGCKHCAGTDEHKRWFPATPKSLIATTFTRHILKHLKICQCIPADIQMKILEMEEEDDAEKAVAGWRSNSFFVLCPQQSRQSGARNQFFHEVWRRMHNIPSDQTIHDEA</sequence>
<feature type="region of interest" description="Disordered" evidence="1">
    <location>
        <begin position="593"/>
        <end position="665"/>
    </location>
</feature>
<reference evidence="2 3" key="2">
    <citation type="journal article" date="2008" name="Nature">
        <title>The Phaeodactylum genome reveals the evolutionary history of diatom genomes.</title>
        <authorList>
            <person name="Bowler C."/>
            <person name="Allen A.E."/>
            <person name="Badger J.H."/>
            <person name="Grimwood J."/>
            <person name="Jabbari K."/>
            <person name="Kuo A."/>
            <person name="Maheswari U."/>
            <person name="Martens C."/>
            <person name="Maumus F."/>
            <person name="Otillar R.P."/>
            <person name="Rayko E."/>
            <person name="Salamov A."/>
            <person name="Vandepoele K."/>
            <person name="Beszteri B."/>
            <person name="Gruber A."/>
            <person name="Heijde M."/>
            <person name="Katinka M."/>
            <person name="Mock T."/>
            <person name="Valentin K."/>
            <person name="Verret F."/>
            <person name="Berges J.A."/>
            <person name="Brownlee C."/>
            <person name="Cadoret J.P."/>
            <person name="Chiovitti A."/>
            <person name="Choi C.J."/>
            <person name="Coesel S."/>
            <person name="De Martino A."/>
            <person name="Detter J.C."/>
            <person name="Durkin C."/>
            <person name="Falciatore A."/>
            <person name="Fournet J."/>
            <person name="Haruta M."/>
            <person name="Huysman M.J."/>
            <person name="Jenkins B.D."/>
            <person name="Jiroutova K."/>
            <person name="Jorgensen R.E."/>
            <person name="Joubert Y."/>
            <person name="Kaplan A."/>
            <person name="Kroger N."/>
            <person name="Kroth P.G."/>
            <person name="La Roche J."/>
            <person name="Lindquist E."/>
            <person name="Lommer M."/>
            <person name="Martin-Jezequel V."/>
            <person name="Lopez P.J."/>
            <person name="Lucas S."/>
            <person name="Mangogna M."/>
            <person name="McGinnis K."/>
            <person name="Medlin L.K."/>
            <person name="Montsant A."/>
            <person name="Oudot-Le Secq M.P."/>
            <person name="Napoli C."/>
            <person name="Obornik M."/>
            <person name="Parker M.S."/>
            <person name="Petit J.L."/>
            <person name="Porcel B.M."/>
            <person name="Poulsen N."/>
            <person name="Robison M."/>
            <person name="Rychlewski L."/>
            <person name="Rynearson T.A."/>
            <person name="Schmutz J."/>
            <person name="Shapiro H."/>
            <person name="Siaut M."/>
            <person name="Stanley M."/>
            <person name="Sussman M.R."/>
            <person name="Taylor A.R."/>
            <person name="Vardi A."/>
            <person name="von Dassow P."/>
            <person name="Vyverman W."/>
            <person name="Willis A."/>
            <person name="Wyrwicz L.S."/>
            <person name="Rokhsar D.S."/>
            <person name="Weissenbach J."/>
            <person name="Armbrust E.V."/>
            <person name="Green B.R."/>
            <person name="Van de Peer Y."/>
            <person name="Grigoriev I.V."/>
        </authorList>
    </citation>
    <scope>NUCLEOTIDE SEQUENCE [LARGE SCALE GENOMIC DNA]</scope>
    <source>
        <strain evidence="2 3">CCMP1335</strain>
    </source>
</reference>
<dbReference type="GO" id="GO:0000724">
    <property type="term" value="P:double-strand break repair via homologous recombination"/>
    <property type="evidence" value="ECO:0000318"/>
    <property type="project" value="GO_Central"/>
</dbReference>
<feature type="compositionally biased region" description="Basic and acidic residues" evidence="1">
    <location>
        <begin position="393"/>
        <end position="406"/>
    </location>
</feature>
<dbReference type="Proteomes" id="UP000001449">
    <property type="component" value="Chromosome 20"/>
</dbReference>
<dbReference type="InterPro" id="IPR052003">
    <property type="entry name" value="HR_DNA-Binding_Protein"/>
</dbReference>
<feature type="compositionally biased region" description="Acidic residues" evidence="1">
    <location>
        <begin position="407"/>
        <end position="416"/>
    </location>
</feature>
<dbReference type="PANTHER" id="PTHR15361">
    <property type="entry name" value="RAD51/NUKS-INTERACTING PROTEIN"/>
    <property type="match status" value="1"/>
</dbReference>
<feature type="compositionally biased region" description="Polar residues" evidence="1">
    <location>
        <begin position="149"/>
        <end position="164"/>
    </location>
</feature>
<feature type="region of interest" description="Disordered" evidence="1">
    <location>
        <begin position="41"/>
        <end position="165"/>
    </location>
</feature>
<dbReference type="KEGG" id="tps:THAPSDRAFT_25620"/>
<feature type="compositionally biased region" description="Basic and acidic residues" evidence="1">
    <location>
        <begin position="594"/>
        <end position="609"/>
    </location>
</feature>
<dbReference type="InParanoid" id="B8CER9"/>
<dbReference type="GO" id="GO:0003690">
    <property type="term" value="F:double-stranded DNA binding"/>
    <property type="evidence" value="ECO:0000318"/>
    <property type="project" value="GO_Central"/>
</dbReference>
<dbReference type="PANTHER" id="PTHR15361:SF5">
    <property type="entry name" value="C3H1-TYPE DOMAIN-CONTAINING PROTEIN"/>
    <property type="match status" value="1"/>
</dbReference>
<dbReference type="GeneID" id="7448527"/>
<reference evidence="2 3" key="1">
    <citation type="journal article" date="2004" name="Science">
        <title>The genome of the diatom Thalassiosira pseudonana: ecology, evolution, and metabolism.</title>
        <authorList>
            <person name="Armbrust E.V."/>
            <person name="Berges J.A."/>
            <person name="Bowler C."/>
            <person name="Green B.R."/>
            <person name="Martinez D."/>
            <person name="Putnam N.H."/>
            <person name="Zhou S."/>
            <person name="Allen A.E."/>
            <person name="Apt K.E."/>
            <person name="Bechner M."/>
            <person name="Brzezinski M.A."/>
            <person name="Chaal B.K."/>
            <person name="Chiovitti A."/>
            <person name="Davis A.K."/>
            <person name="Demarest M.S."/>
            <person name="Detter J.C."/>
            <person name="Glavina T."/>
            <person name="Goodstein D."/>
            <person name="Hadi M.Z."/>
            <person name="Hellsten U."/>
            <person name="Hildebrand M."/>
            <person name="Jenkins B.D."/>
            <person name="Jurka J."/>
            <person name="Kapitonov V.V."/>
            <person name="Kroger N."/>
            <person name="Lau W.W."/>
            <person name="Lane T.W."/>
            <person name="Larimer F.W."/>
            <person name="Lippmeier J.C."/>
            <person name="Lucas S."/>
            <person name="Medina M."/>
            <person name="Montsant A."/>
            <person name="Obornik M."/>
            <person name="Parker M.S."/>
            <person name="Palenik B."/>
            <person name="Pazour G.J."/>
            <person name="Richardson P.M."/>
            <person name="Rynearson T.A."/>
            <person name="Saito M.A."/>
            <person name="Schwartz D.C."/>
            <person name="Thamatrakoln K."/>
            <person name="Valentin K."/>
            <person name="Vardi A."/>
            <person name="Wilkerson F.P."/>
            <person name="Rokhsar D.S."/>
        </authorList>
    </citation>
    <scope>NUCLEOTIDE SEQUENCE [LARGE SCALE GENOMIC DNA]</scope>
    <source>
        <strain evidence="2 3">CCMP1335</strain>
    </source>
</reference>
<accession>B8CER9</accession>
<evidence type="ECO:0000313" key="2">
    <source>
        <dbReference type="EMBL" id="EED87950.1"/>
    </source>
</evidence>
<evidence type="ECO:0000313" key="3">
    <source>
        <dbReference type="Proteomes" id="UP000001449"/>
    </source>
</evidence>
<dbReference type="EMBL" id="CM000652">
    <property type="protein sequence ID" value="EED87950.1"/>
    <property type="molecule type" value="Genomic_DNA"/>
</dbReference>
<dbReference type="AlphaFoldDB" id="B8CER9"/>
<proteinExistence type="predicted"/>
<dbReference type="PaxDb" id="35128-Thaps25620"/>
<protein>
    <submittedName>
        <fullName evidence="2">Uncharacterized protein</fullName>
    </submittedName>
</protein>
<feature type="compositionally biased region" description="Basic residues" evidence="1">
    <location>
        <begin position="104"/>
        <end position="113"/>
    </location>
</feature>
<dbReference type="RefSeq" id="XP_002294590.1">
    <property type="nucleotide sequence ID" value="XM_002294554.1"/>
</dbReference>
<dbReference type="eggNOG" id="ENOG502RUMB">
    <property type="taxonomic scope" value="Eukaryota"/>
</dbReference>